<dbReference type="RefSeq" id="WP_017797021.1">
    <property type="nucleotide sequence ID" value="NZ_BSKO01000001.1"/>
</dbReference>
<dbReference type="Pfam" id="PF14038">
    <property type="entry name" value="YqzE"/>
    <property type="match status" value="1"/>
</dbReference>
<evidence type="ECO:0000313" key="2">
    <source>
        <dbReference type="Proteomes" id="UP001275436"/>
    </source>
</evidence>
<proteinExistence type="predicted"/>
<dbReference type="Proteomes" id="UP001275436">
    <property type="component" value="Unassembled WGS sequence"/>
</dbReference>
<comment type="caution">
    <text evidence="1">The sequence shown here is derived from an EMBL/GenBank/DDBJ whole genome shotgun (WGS) entry which is preliminary data.</text>
</comment>
<protein>
    <recommendedName>
        <fullName evidence="3">YqzE family protein</fullName>
    </recommendedName>
</protein>
<reference evidence="1 2" key="1">
    <citation type="submission" date="2023-02" db="EMBL/GenBank/DDBJ databases">
        <title>Oceanobacillus kimchii IFOP_LL358 isolated form Alexandrium catenella lab strain.</title>
        <authorList>
            <person name="Gajardo G."/>
            <person name="Ueki S."/>
            <person name="Maruyama F."/>
        </authorList>
    </citation>
    <scope>NUCLEOTIDE SEQUENCE [LARGE SCALE GENOMIC DNA]</scope>
    <source>
        <strain evidence="1 2">IFOP_LL358</strain>
    </source>
</reference>
<dbReference type="InterPro" id="IPR025622">
    <property type="entry name" value="YqzE"/>
</dbReference>
<evidence type="ECO:0000313" key="1">
    <source>
        <dbReference type="EMBL" id="GLO66561.1"/>
    </source>
</evidence>
<evidence type="ECO:0008006" key="3">
    <source>
        <dbReference type="Google" id="ProtNLM"/>
    </source>
</evidence>
<keyword evidence="2" id="KW-1185">Reference proteome</keyword>
<gene>
    <name evidence="1" type="primary">yqzE</name>
    <name evidence="1" type="ORF">MACH08_23450</name>
</gene>
<dbReference type="EMBL" id="BSKO01000001">
    <property type="protein sequence ID" value="GLO66561.1"/>
    <property type="molecule type" value="Genomic_DNA"/>
</dbReference>
<name>A0ABQ5TI62_9BACI</name>
<accession>A0ABQ5TI62</accession>
<organism evidence="1 2">
    <name type="scientific">Oceanobacillus kimchii</name>
    <dbReference type="NCBI Taxonomy" id="746691"/>
    <lineage>
        <taxon>Bacteria</taxon>
        <taxon>Bacillati</taxon>
        <taxon>Bacillota</taxon>
        <taxon>Bacilli</taxon>
        <taxon>Bacillales</taxon>
        <taxon>Bacillaceae</taxon>
        <taxon>Oceanobacillus</taxon>
    </lineage>
</organism>
<sequence length="61" mass="7631">MNGNDYLRYMTEQVITYIDLPKEEKQKRRNTHQKKQSLYQSRWFGVLPFTFKLWYKKRNGK</sequence>